<evidence type="ECO:0000313" key="2">
    <source>
        <dbReference type="EMBL" id="WAC13388.1"/>
    </source>
</evidence>
<evidence type="ECO:0000313" key="3">
    <source>
        <dbReference type="Proteomes" id="UP001164653"/>
    </source>
</evidence>
<proteinExistence type="predicted"/>
<gene>
    <name evidence="2" type="ORF">ON006_05375</name>
</gene>
<dbReference type="KEGG" id="dpf:ON006_05375"/>
<name>A0A9E8NCB7_9BACT</name>
<organism evidence="2 3">
    <name type="scientific">Dyadobacter pollutisoli</name>
    <dbReference type="NCBI Taxonomy" id="2910158"/>
    <lineage>
        <taxon>Bacteria</taxon>
        <taxon>Pseudomonadati</taxon>
        <taxon>Bacteroidota</taxon>
        <taxon>Cytophagia</taxon>
        <taxon>Cytophagales</taxon>
        <taxon>Spirosomataceae</taxon>
        <taxon>Dyadobacter</taxon>
    </lineage>
</organism>
<dbReference type="Proteomes" id="UP001164653">
    <property type="component" value="Chromosome"/>
</dbReference>
<feature type="domain" description="ISXO2-like transposase" evidence="1">
    <location>
        <begin position="4"/>
        <end position="94"/>
    </location>
</feature>
<reference evidence="2" key="1">
    <citation type="submission" date="2022-11" db="EMBL/GenBank/DDBJ databases">
        <title>Dyadobacter pollutisoli sp. nov., isolated from plastic dumped soil.</title>
        <authorList>
            <person name="Kim J.M."/>
            <person name="Kim K.R."/>
            <person name="Lee J.K."/>
            <person name="Hao L."/>
            <person name="Jeon C.O."/>
        </authorList>
    </citation>
    <scope>NUCLEOTIDE SEQUENCE</scope>
    <source>
        <strain evidence="2">U1</strain>
    </source>
</reference>
<dbReference type="InterPro" id="IPR024445">
    <property type="entry name" value="Tnp_ISXO2-like"/>
</dbReference>
<keyword evidence="3" id="KW-1185">Reference proteome</keyword>
<accession>A0A9E8NCB7</accession>
<dbReference type="EMBL" id="CP112998">
    <property type="protein sequence ID" value="WAC13388.1"/>
    <property type="molecule type" value="Genomic_DNA"/>
</dbReference>
<dbReference type="Pfam" id="PF12762">
    <property type="entry name" value="DDE_Tnp_IS1595"/>
    <property type="match status" value="1"/>
</dbReference>
<protein>
    <submittedName>
        <fullName evidence="2">Transposase</fullName>
    </submittedName>
</protein>
<evidence type="ECO:0000259" key="1">
    <source>
        <dbReference type="Pfam" id="PF12762"/>
    </source>
</evidence>
<dbReference type="RefSeq" id="WP_244819500.1">
    <property type="nucleotide sequence ID" value="NZ_CP112998.1"/>
</dbReference>
<dbReference type="AlphaFoldDB" id="A0A9E8NCB7"/>
<sequence length="124" mass="14875">MYGKVIQTAEKKNLKPFMMESIHPKAHIRADGWPGYRGLKKEFPNLIHEKSGKKGKIFPQLHWAIMMFNAWLRGMHHSVDYLQAYINEYTYRFNRHKMKEGIFENLMIRMVAKPPFMYKMVINQ</sequence>